<evidence type="ECO:0000313" key="4">
    <source>
        <dbReference type="Proteomes" id="UP000516230"/>
    </source>
</evidence>
<dbReference type="AlphaFoldDB" id="A0A7H0HRJ8"/>
<dbReference type="InterPro" id="IPR050345">
    <property type="entry name" value="Aliph_Amidase/BUP"/>
</dbReference>
<keyword evidence="1 3" id="KW-0378">Hydrolase</keyword>
<accession>A0A7H0HRJ8</accession>
<dbReference type="SUPFAM" id="SSF56317">
    <property type="entry name" value="Carbon-nitrogen hydrolase"/>
    <property type="match status" value="1"/>
</dbReference>
<dbReference type="EMBL" id="CP060825">
    <property type="protein sequence ID" value="QNP63164.1"/>
    <property type="molecule type" value="Genomic_DNA"/>
</dbReference>
<dbReference type="InterPro" id="IPR003010">
    <property type="entry name" value="C-N_Hydrolase"/>
</dbReference>
<name>A0A7H0HRJ8_9ACTN</name>
<organism evidence="3 4">
    <name type="scientific">Streptomyces genisteinicus</name>
    <dbReference type="NCBI Taxonomy" id="2768068"/>
    <lineage>
        <taxon>Bacteria</taxon>
        <taxon>Bacillati</taxon>
        <taxon>Actinomycetota</taxon>
        <taxon>Actinomycetes</taxon>
        <taxon>Kitasatosporales</taxon>
        <taxon>Streptomycetaceae</taxon>
        <taxon>Streptomyces</taxon>
    </lineage>
</organism>
<evidence type="ECO:0000259" key="2">
    <source>
        <dbReference type="PROSITE" id="PS50263"/>
    </source>
</evidence>
<dbReference type="Pfam" id="PF00795">
    <property type="entry name" value="CN_hydrolase"/>
    <property type="match status" value="1"/>
</dbReference>
<dbReference type="CDD" id="cd07197">
    <property type="entry name" value="nitrilase"/>
    <property type="match status" value="1"/>
</dbReference>
<reference evidence="3 4" key="1">
    <citation type="submission" date="2020-08" db="EMBL/GenBank/DDBJ databases">
        <title>A novel species.</title>
        <authorList>
            <person name="Gao J."/>
        </authorList>
    </citation>
    <scope>NUCLEOTIDE SEQUENCE [LARGE SCALE GENOMIC DNA]</scope>
    <source>
        <strain evidence="3 4">CRPJ-33</strain>
    </source>
</reference>
<evidence type="ECO:0000313" key="3">
    <source>
        <dbReference type="EMBL" id="QNP63164.1"/>
    </source>
</evidence>
<dbReference type="RefSeq" id="WP_187740330.1">
    <property type="nucleotide sequence ID" value="NZ_CP060825.1"/>
</dbReference>
<feature type="domain" description="CN hydrolase" evidence="2">
    <location>
        <begin position="1"/>
        <end position="238"/>
    </location>
</feature>
<dbReference type="Proteomes" id="UP000516230">
    <property type="component" value="Chromosome"/>
</dbReference>
<keyword evidence="4" id="KW-1185">Reference proteome</keyword>
<dbReference type="PANTHER" id="PTHR43674:SF2">
    <property type="entry name" value="BETA-UREIDOPROPIONASE"/>
    <property type="match status" value="1"/>
</dbReference>
<dbReference type="GO" id="GO:0016811">
    <property type="term" value="F:hydrolase activity, acting on carbon-nitrogen (but not peptide) bonds, in linear amides"/>
    <property type="evidence" value="ECO:0007669"/>
    <property type="project" value="TreeGrafter"/>
</dbReference>
<proteinExistence type="predicted"/>
<protein>
    <submittedName>
        <fullName evidence="3">Carbon-nitrogen hydrolase family protein</fullName>
    </submittedName>
</protein>
<evidence type="ECO:0000256" key="1">
    <source>
        <dbReference type="ARBA" id="ARBA00022801"/>
    </source>
</evidence>
<dbReference type="InterPro" id="IPR036526">
    <property type="entry name" value="C-N_Hydrolase_sf"/>
</dbReference>
<sequence>MRIAAAQFPSVLGGIEENVRSMTALVERAGEQGVRFVAFCELSANGYLLDPIAAGPDAWLTEDDARLEPLREACRRTSTAALIGCAAVTGGERPAIGALVIGPDGEPLARYAKTHLCGPEQDVFAAGTADGRFVLDGVRFAVAVCYDNRFPEVAERAAADGCEVYVASSALDAANDSFETVMPVRARDNGLHVLLANHVGGGDAGDCLGDSGVWGPDGALLASAGRTAPGLVVWDLPTR</sequence>
<dbReference type="PROSITE" id="PS50263">
    <property type="entry name" value="CN_HYDROLASE"/>
    <property type="match status" value="1"/>
</dbReference>
<dbReference type="Gene3D" id="3.60.110.10">
    <property type="entry name" value="Carbon-nitrogen hydrolase"/>
    <property type="match status" value="1"/>
</dbReference>
<gene>
    <name evidence="3" type="ORF">IAG43_09575</name>
</gene>
<dbReference type="PANTHER" id="PTHR43674">
    <property type="entry name" value="NITRILASE C965.09-RELATED"/>
    <property type="match status" value="1"/>
</dbReference>
<dbReference type="KEGG" id="sgj:IAG43_09575"/>